<dbReference type="GO" id="GO:0010333">
    <property type="term" value="F:terpene synthase activity"/>
    <property type="evidence" value="ECO:0007669"/>
    <property type="project" value="InterPro"/>
</dbReference>
<dbReference type="AlphaFoldDB" id="A0A8H7KGG4"/>
<dbReference type="EMBL" id="JABXXO010000007">
    <property type="protein sequence ID" value="KAF7773174.1"/>
    <property type="molecule type" value="Genomic_DNA"/>
</dbReference>
<dbReference type="InterPro" id="IPR034686">
    <property type="entry name" value="Terpene_cyclase-like_2"/>
</dbReference>
<comment type="caution">
    <text evidence="7">The sequence shown here is derived from an EMBL/GenBank/DDBJ whole genome shotgun (WGS) entry which is preliminary data.</text>
</comment>
<dbReference type="Gene3D" id="1.10.600.10">
    <property type="entry name" value="Farnesyl Diphosphate Synthase"/>
    <property type="match status" value="1"/>
</dbReference>
<sequence>MDCLPVPSTQCQGTILHGPFRILTTSFILFKSKSCSSLAFVAATMPNQMVFSPSSFSKRNDTPDHFILPDLVGHCSYTVRLNPNCDRMARQSEKWLLKLAKHPRAKQIKFLGLKAGELTAACYPDTDGFRLRVCDDFMNYLFNLDDWLDDFDVNDTYGMRNCCIGAMQDPQGFQTKKRAGRLTKHFFKRFAKGAGPGCRERFIHSMDLFFTAVATQSRDRADGITPDLESYITVRRDTSGCKPCFQLIEFAGDFDLPDEVVNHELIQNLEEATNDLVTWSNDIFSYNKEQKYHDTHNMITVVMNQYGFTLQQAVDFVGFKCKKSIENFEYDRNRLPSWGIEIDRMVEKYVDGLQNWIVGSLHWSFDTERYFSKDGHQIKKHRLVKLSPQVPLVVFQA</sequence>
<dbReference type="EC" id="4.2.3.-" evidence="6"/>
<dbReference type="PANTHER" id="PTHR35201:SF4">
    <property type="entry name" value="BETA-PINACENE SYNTHASE-RELATED"/>
    <property type="match status" value="1"/>
</dbReference>
<dbReference type="InterPro" id="IPR008949">
    <property type="entry name" value="Isoprenoid_synthase_dom_sf"/>
</dbReference>
<evidence type="ECO:0000256" key="6">
    <source>
        <dbReference type="RuleBase" id="RU366034"/>
    </source>
</evidence>
<evidence type="ECO:0000256" key="5">
    <source>
        <dbReference type="ARBA" id="ARBA00023239"/>
    </source>
</evidence>
<evidence type="ECO:0000313" key="7">
    <source>
        <dbReference type="EMBL" id="KAF7773174.1"/>
    </source>
</evidence>
<dbReference type="SUPFAM" id="SSF48576">
    <property type="entry name" value="Terpenoid synthases"/>
    <property type="match status" value="1"/>
</dbReference>
<comment type="cofactor">
    <cofactor evidence="1 6">
        <name>Mg(2+)</name>
        <dbReference type="ChEBI" id="CHEBI:18420"/>
    </cofactor>
</comment>
<name>A0A8H7KGG4_AGABI</name>
<dbReference type="GO" id="GO:0008299">
    <property type="term" value="P:isoprenoid biosynthetic process"/>
    <property type="evidence" value="ECO:0007669"/>
    <property type="project" value="UniProtKB-ARBA"/>
</dbReference>
<dbReference type="PANTHER" id="PTHR35201">
    <property type="entry name" value="TERPENE SYNTHASE"/>
    <property type="match status" value="1"/>
</dbReference>
<keyword evidence="4 6" id="KW-0460">Magnesium</keyword>
<keyword evidence="3 6" id="KW-0479">Metal-binding</keyword>
<dbReference type="Proteomes" id="UP000629468">
    <property type="component" value="Unassembled WGS sequence"/>
</dbReference>
<reference evidence="7 8" key="1">
    <citation type="journal article" name="Sci. Rep.">
        <title>Telomere-to-telomere assembled and centromere annotated genomes of the two main subspecies of the button mushroom Agaricus bisporus reveal especially polymorphic chromosome ends.</title>
        <authorList>
            <person name="Sonnenberg A.S.M."/>
            <person name="Sedaghat-Telgerd N."/>
            <person name="Lavrijssen B."/>
            <person name="Ohm R.A."/>
            <person name="Hendrickx P.M."/>
            <person name="Scholtmeijer K."/>
            <person name="Baars J.J.P."/>
            <person name="van Peer A."/>
        </authorList>
    </citation>
    <scope>NUCLEOTIDE SEQUENCE [LARGE SCALE GENOMIC DNA]</scope>
    <source>
        <strain evidence="7 8">H119_p4</strain>
    </source>
</reference>
<keyword evidence="5 6" id="KW-0456">Lyase</keyword>
<dbReference type="SFLD" id="SFLDG01020">
    <property type="entry name" value="Terpene_Cyclase_Like_2"/>
    <property type="match status" value="1"/>
</dbReference>
<gene>
    <name evidence="7" type="ORF">Agabi119p4_5341</name>
</gene>
<dbReference type="GO" id="GO:0046872">
    <property type="term" value="F:metal ion binding"/>
    <property type="evidence" value="ECO:0007669"/>
    <property type="project" value="UniProtKB-KW"/>
</dbReference>
<accession>A0A8H7KGG4</accession>
<evidence type="ECO:0000256" key="2">
    <source>
        <dbReference type="ARBA" id="ARBA00006333"/>
    </source>
</evidence>
<dbReference type="SFLD" id="SFLDS00005">
    <property type="entry name" value="Isoprenoid_Synthase_Type_I"/>
    <property type="match status" value="1"/>
</dbReference>
<protein>
    <recommendedName>
        <fullName evidence="6">Terpene synthase</fullName>
        <ecNumber evidence="6">4.2.3.-</ecNumber>
    </recommendedName>
</protein>
<evidence type="ECO:0000256" key="1">
    <source>
        <dbReference type="ARBA" id="ARBA00001946"/>
    </source>
</evidence>
<evidence type="ECO:0000256" key="3">
    <source>
        <dbReference type="ARBA" id="ARBA00022723"/>
    </source>
</evidence>
<dbReference type="Pfam" id="PF19086">
    <property type="entry name" value="Terpene_syn_C_2"/>
    <property type="match status" value="1"/>
</dbReference>
<proteinExistence type="inferred from homology"/>
<evidence type="ECO:0000313" key="8">
    <source>
        <dbReference type="Proteomes" id="UP000629468"/>
    </source>
</evidence>
<organism evidence="7 8">
    <name type="scientific">Agaricus bisporus var. burnettii</name>
    <dbReference type="NCBI Taxonomy" id="192524"/>
    <lineage>
        <taxon>Eukaryota</taxon>
        <taxon>Fungi</taxon>
        <taxon>Dikarya</taxon>
        <taxon>Basidiomycota</taxon>
        <taxon>Agaricomycotina</taxon>
        <taxon>Agaricomycetes</taxon>
        <taxon>Agaricomycetidae</taxon>
        <taxon>Agaricales</taxon>
        <taxon>Agaricineae</taxon>
        <taxon>Agaricaceae</taxon>
        <taxon>Agaricus</taxon>
    </lineage>
</organism>
<evidence type="ECO:0000256" key="4">
    <source>
        <dbReference type="ARBA" id="ARBA00022842"/>
    </source>
</evidence>
<comment type="similarity">
    <text evidence="2 6">Belongs to the terpene synthase family.</text>
</comment>